<sequence length="341" mass="36174">MHSFAPRRFFIVLAVLFSAHSCSAPSDNSIYLLLLSSNSSFGHTTQCDFSNISHELVYDGTPEITNGWQDITFGEGRFVAVADSGTKRALSSTDGETWVTSEVPEQNSWSAVAYGNGQFVAVATSGTNRTMLSANGINWTAHPAAEQNTWTAITYGNGIFLAVASNGTNQAMTSVDGINWNARSMPAGKWRHVGYGNGKFVATAIGADPHSLAVSEDGWNWSTYSVPVNMGPAAPIFGPGRIVIPGSTEVSHSTNGSDWIYETINLPMGVEGRGAYAHGAYVAVGEYNNLAISNSGEIWTKPDSYKGGGNWASLAYGNGVFIATRHLGGDGFGSVYSLKCP</sequence>
<proteinExistence type="predicted"/>
<keyword evidence="1" id="KW-0732">Signal</keyword>
<feature type="chain" id="PRO_5032546156" evidence="1">
    <location>
        <begin position="25"/>
        <end position="341"/>
    </location>
</feature>
<dbReference type="AlphaFoldDB" id="A0A833LXW1"/>
<organism evidence="2 3">
    <name type="scientific">Leptonema illini</name>
    <dbReference type="NCBI Taxonomy" id="183"/>
    <lineage>
        <taxon>Bacteria</taxon>
        <taxon>Pseudomonadati</taxon>
        <taxon>Spirochaetota</taxon>
        <taxon>Spirochaetia</taxon>
        <taxon>Leptospirales</taxon>
        <taxon>Leptospiraceae</taxon>
        <taxon>Leptonema</taxon>
    </lineage>
</organism>
<evidence type="ECO:0000313" key="3">
    <source>
        <dbReference type="Proteomes" id="UP000460298"/>
    </source>
</evidence>
<gene>
    <name evidence="2" type="ORF">F9K24_08380</name>
</gene>
<accession>A0A833LXW1</accession>
<comment type="caution">
    <text evidence="2">The sequence shown here is derived from an EMBL/GenBank/DDBJ whole genome shotgun (WGS) entry which is preliminary data.</text>
</comment>
<evidence type="ECO:0000256" key="1">
    <source>
        <dbReference type="SAM" id="SignalP"/>
    </source>
</evidence>
<reference evidence="2 3" key="1">
    <citation type="submission" date="2019-10" db="EMBL/GenBank/DDBJ databases">
        <title>Extracellular Electron Transfer in a Candidatus Methanoperedens spp. Enrichment Culture.</title>
        <authorList>
            <person name="Berger S."/>
            <person name="Rangel Shaw D."/>
            <person name="Berben T."/>
            <person name="In 'T Zandt M."/>
            <person name="Frank J."/>
            <person name="Reimann J."/>
            <person name="Jetten M.S.M."/>
            <person name="Welte C.U."/>
        </authorList>
    </citation>
    <scope>NUCLEOTIDE SEQUENCE [LARGE SCALE GENOMIC DNA]</scope>
    <source>
        <strain evidence="2">SB12</strain>
    </source>
</reference>
<dbReference type="SUPFAM" id="SSF110296">
    <property type="entry name" value="Oligoxyloglucan reducing end-specific cellobiohydrolase"/>
    <property type="match status" value="1"/>
</dbReference>
<dbReference type="EMBL" id="WBUI01000006">
    <property type="protein sequence ID" value="KAB2933356.1"/>
    <property type="molecule type" value="Genomic_DNA"/>
</dbReference>
<dbReference type="Proteomes" id="UP000460298">
    <property type="component" value="Unassembled WGS sequence"/>
</dbReference>
<feature type="signal peptide" evidence="1">
    <location>
        <begin position="1"/>
        <end position="24"/>
    </location>
</feature>
<name>A0A833LXW1_9LEPT</name>
<protein>
    <submittedName>
        <fullName evidence="2">Uncharacterized protein</fullName>
    </submittedName>
</protein>
<evidence type="ECO:0000313" key="2">
    <source>
        <dbReference type="EMBL" id="KAB2933356.1"/>
    </source>
</evidence>